<keyword evidence="3 6" id="KW-1133">Transmembrane helix</keyword>
<feature type="compositionally biased region" description="Basic and acidic residues" evidence="5">
    <location>
        <begin position="10"/>
        <end position="24"/>
    </location>
</feature>
<dbReference type="Gene3D" id="1.20.1250.20">
    <property type="entry name" value="MFS general substrate transporter like domains"/>
    <property type="match status" value="1"/>
</dbReference>
<dbReference type="InterPro" id="IPR011701">
    <property type="entry name" value="MFS"/>
</dbReference>
<evidence type="ECO:0000256" key="6">
    <source>
        <dbReference type="SAM" id="Phobius"/>
    </source>
</evidence>
<organism evidence="8 9">
    <name type="scientific">Pterulicium gracile</name>
    <dbReference type="NCBI Taxonomy" id="1884261"/>
    <lineage>
        <taxon>Eukaryota</taxon>
        <taxon>Fungi</taxon>
        <taxon>Dikarya</taxon>
        <taxon>Basidiomycota</taxon>
        <taxon>Agaricomycotina</taxon>
        <taxon>Agaricomycetes</taxon>
        <taxon>Agaricomycetidae</taxon>
        <taxon>Agaricales</taxon>
        <taxon>Pleurotineae</taxon>
        <taxon>Pterulaceae</taxon>
        <taxon>Pterulicium</taxon>
    </lineage>
</organism>
<feature type="transmembrane region" description="Helical" evidence="6">
    <location>
        <begin position="270"/>
        <end position="292"/>
    </location>
</feature>
<evidence type="ECO:0000313" key="9">
    <source>
        <dbReference type="Proteomes" id="UP000305067"/>
    </source>
</evidence>
<feature type="domain" description="Major facilitator superfamily (MFS) profile" evidence="7">
    <location>
        <begin position="178"/>
        <end position="616"/>
    </location>
</feature>
<dbReference type="InterPro" id="IPR036259">
    <property type="entry name" value="MFS_trans_sf"/>
</dbReference>
<accession>A0A5C3Q948</accession>
<dbReference type="GO" id="GO:0022857">
    <property type="term" value="F:transmembrane transporter activity"/>
    <property type="evidence" value="ECO:0007669"/>
    <property type="project" value="InterPro"/>
</dbReference>
<reference evidence="8 9" key="1">
    <citation type="journal article" date="2019" name="Nat. Ecol. Evol.">
        <title>Megaphylogeny resolves global patterns of mushroom evolution.</title>
        <authorList>
            <person name="Varga T."/>
            <person name="Krizsan K."/>
            <person name="Foldi C."/>
            <person name="Dima B."/>
            <person name="Sanchez-Garcia M."/>
            <person name="Sanchez-Ramirez S."/>
            <person name="Szollosi G.J."/>
            <person name="Szarkandi J.G."/>
            <person name="Papp V."/>
            <person name="Albert L."/>
            <person name="Andreopoulos W."/>
            <person name="Angelini C."/>
            <person name="Antonin V."/>
            <person name="Barry K.W."/>
            <person name="Bougher N.L."/>
            <person name="Buchanan P."/>
            <person name="Buyck B."/>
            <person name="Bense V."/>
            <person name="Catcheside P."/>
            <person name="Chovatia M."/>
            <person name="Cooper J."/>
            <person name="Damon W."/>
            <person name="Desjardin D."/>
            <person name="Finy P."/>
            <person name="Geml J."/>
            <person name="Haridas S."/>
            <person name="Hughes K."/>
            <person name="Justo A."/>
            <person name="Karasinski D."/>
            <person name="Kautmanova I."/>
            <person name="Kiss B."/>
            <person name="Kocsube S."/>
            <person name="Kotiranta H."/>
            <person name="LaButti K.M."/>
            <person name="Lechner B.E."/>
            <person name="Liimatainen K."/>
            <person name="Lipzen A."/>
            <person name="Lukacs Z."/>
            <person name="Mihaltcheva S."/>
            <person name="Morgado L.N."/>
            <person name="Niskanen T."/>
            <person name="Noordeloos M.E."/>
            <person name="Ohm R.A."/>
            <person name="Ortiz-Santana B."/>
            <person name="Ovrebo C."/>
            <person name="Racz N."/>
            <person name="Riley R."/>
            <person name="Savchenko A."/>
            <person name="Shiryaev A."/>
            <person name="Soop K."/>
            <person name="Spirin V."/>
            <person name="Szebenyi C."/>
            <person name="Tomsovsky M."/>
            <person name="Tulloss R.E."/>
            <person name="Uehling J."/>
            <person name="Grigoriev I.V."/>
            <person name="Vagvolgyi C."/>
            <person name="Papp T."/>
            <person name="Martin F.M."/>
            <person name="Miettinen O."/>
            <person name="Hibbett D.S."/>
            <person name="Nagy L.G."/>
        </authorList>
    </citation>
    <scope>NUCLEOTIDE SEQUENCE [LARGE SCALE GENOMIC DNA]</scope>
    <source>
        <strain evidence="8 9">CBS 309.79</strain>
    </source>
</reference>
<dbReference type="PROSITE" id="PS50850">
    <property type="entry name" value="MFS"/>
    <property type="match status" value="1"/>
</dbReference>
<dbReference type="AlphaFoldDB" id="A0A5C3Q948"/>
<feature type="transmembrane region" description="Helical" evidence="6">
    <location>
        <begin position="176"/>
        <end position="201"/>
    </location>
</feature>
<dbReference type="SUPFAM" id="SSF103473">
    <property type="entry name" value="MFS general substrate transporter"/>
    <property type="match status" value="1"/>
</dbReference>
<dbReference type="InterPro" id="IPR020846">
    <property type="entry name" value="MFS_dom"/>
</dbReference>
<feature type="transmembrane region" description="Helical" evidence="6">
    <location>
        <begin position="333"/>
        <end position="353"/>
    </location>
</feature>
<dbReference type="CDD" id="cd17323">
    <property type="entry name" value="MFS_Tpo1_MDR_like"/>
    <property type="match status" value="1"/>
</dbReference>
<feature type="transmembrane region" description="Helical" evidence="6">
    <location>
        <begin position="555"/>
        <end position="579"/>
    </location>
</feature>
<gene>
    <name evidence="8" type="ORF">BDV98DRAFT_572814</name>
</gene>
<feature type="transmembrane region" description="Helical" evidence="6">
    <location>
        <begin position="304"/>
        <end position="327"/>
    </location>
</feature>
<keyword evidence="2 6" id="KW-0812">Transmembrane</keyword>
<feature type="transmembrane region" description="Helical" evidence="6">
    <location>
        <begin position="239"/>
        <end position="258"/>
    </location>
</feature>
<dbReference type="STRING" id="1884261.A0A5C3Q948"/>
<dbReference type="Pfam" id="PF07690">
    <property type="entry name" value="MFS_1"/>
    <property type="match status" value="1"/>
</dbReference>
<evidence type="ECO:0000256" key="2">
    <source>
        <dbReference type="ARBA" id="ARBA00022692"/>
    </source>
</evidence>
<keyword evidence="4 6" id="KW-0472">Membrane</keyword>
<dbReference type="GO" id="GO:0016020">
    <property type="term" value="C:membrane"/>
    <property type="evidence" value="ECO:0007669"/>
    <property type="project" value="UniProtKB-SubCell"/>
</dbReference>
<evidence type="ECO:0000313" key="8">
    <source>
        <dbReference type="EMBL" id="TFK98522.1"/>
    </source>
</evidence>
<feature type="transmembrane region" description="Helical" evidence="6">
    <location>
        <begin position="418"/>
        <end position="437"/>
    </location>
</feature>
<sequence>MPDSYFQSAHHHELTEEETRVERARTRRAQSLVNAVRPSLAGMGVGSAGSPPGTTGGSKGVPGTSEGGETHPDMSAIRRAKSMNARMSSPSPIPIEETRTKSGSGTGDTTPLDVDRGGSASPLTPGPEEHDHTDTREGTSSSTSPVRDDEGHVLVVDWEGADDPENPKNWPFRRKWGATLVVSSFTFVSPLASSMIAPAVPRLGAELGIDSKTVQALCVSVFILGYALGPLFIGPLSELFGRAVVLQCANLFFLAWNTGCGFAQSESQLLAFRFLAGIGGSAPLSIGGGVLGDIWKPEQRGQAISIYSLAPLLGPVLGPIMGAWIAQRTTWRWVFWSTSLFDVMIQMIGFFYLQETYAPVLLDRKAQQIRRKYVNGSGEKGAPRVVRTVYDSGEERTWVSIFRKALTRPFMIFAREPIIQVLGVFMAFIYGVLYLFLTTIPTIFEGLYGQEPGIAGLHYLALGVGLTGGSQINARALDRLYKHLKEKNGGVQKPEYRLPPMIPASIMLPIGLFIAGWTAQYQTHWIAPDIGLALIGAGVILTFQSIQTYVIDTFTLHAASALAAVSCLRSLAGFGFPLIAPTMFDRLGYGVGGSILAGVAIVLGCPTPWLLWKYGERIRESSRYAKRS</sequence>
<protein>
    <submittedName>
        <fullName evidence="8">MFS polyamine transporter</fullName>
    </submittedName>
</protein>
<dbReference type="OrthoDB" id="6770063at2759"/>
<evidence type="ECO:0000259" key="7">
    <source>
        <dbReference type="PROSITE" id="PS50850"/>
    </source>
</evidence>
<evidence type="ECO:0000256" key="1">
    <source>
        <dbReference type="ARBA" id="ARBA00004141"/>
    </source>
</evidence>
<dbReference type="PANTHER" id="PTHR23502">
    <property type="entry name" value="MAJOR FACILITATOR SUPERFAMILY"/>
    <property type="match status" value="1"/>
</dbReference>
<feature type="compositionally biased region" description="Basic and acidic residues" evidence="5">
    <location>
        <begin position="127"/>
        <end position="137"/>
    </location>
</feature>
<feature type="transmembrane region" description="Helical" evidence="6">
    <location>
        <begin position="591"/>
        <end position="612"/>
    </location>
</feature>
<feature type="transmembrane region" description="Helical" evidence="6">
    <location>
        <begin position="525"/>
        <end position="543"/>
    </location>
</feature>
<dbReference type="PANTHER" id="PTHR23502:SF60">
    <property type="entry name" value="MAJOR FACILITATOR SUPERFAMILY (MFS) PROFILE DOMAIN-CONTAINING PROTEIN-RELATED"/>
    <property type="match status" value="1"/>
</dbReference>
<keyword evidence="9" id="KW-1185">Reference proteome</keyword>
<feature type="transmembrane region" description="Helical" evidence="6">
    <location>
        <begin position="457"/>
        <end position="477"/>
    </location>
</feature>
<comment type="subcellular location">
    <subcellularLocation>
        <location evidence="1">Membrane</location>
        <topology evidence="1">Multi-pass membrane protein</topology>
    </subcellularLocation>
</comment>
<name>A0A5C3Q948_9AGAR</name>
<proteinExistence type="predicted"/>
<evidence type="ECO:0000256" key="5">
    <source>
        <dbReference type="SAM" id="MobiDB-lite"/>
    </source>
</evidence>
<feature type="transmembrane region" description="Helical" evidence="6">
    <location>
        <begin position="213"/>
        <end position="232"/>
    </location>
</feature>
<feature type="region of interest" description="Disordered" evidence="5">
    <location>
        <begin position="1"/>
        <end position="149"/>
    </location>
</feature>
<dbReference type="FunFam" id="1.20.1250.20:FF:000011">
    <property type="entry name" value="MFS multidrug transporter, putative"/>
    <property type="match status" value="1"/>
</dbReference>
<feature type="transmembrane region" description="Helical" evidence="6">
    <location>
        <begin position="498"/>
        <end position="519"/>
    </location>
</feature>
<dbReference type="EMBL" id="ML178839">
    <property type="protein sequence ID" value="TFK98522.1"/>
    <property type="molecule type" value="Genomic_DNA"/>
</dbReference>
<dbReference type="Proteomes" id="UP000305067">
    <property type="component" value="Unassembled WGS sequence"/>
</dbReference>
<evidence type="ECO:0000256" key="4">
    <source>
        <dbReference type="ARBA" id="ARBA00023136"/>
    </source>
</evidence>
<evidence type="ECO:0000256" key="3">
    <source>
        <dbReference type="ARBA" id="ARBA00022989"/>
    </source>
</evidence>